<gene>
    <name evidence="4" type="ordered locus">SFHH103_06659</name>
</gene>
<dbReference type="Gene3D" id="2.30.40.10">
    <property type="entry name" value="Urease, subunit C, domain 1"/>
    <property type="match status" value="1"/>
</dbReference>
<dbReference type="SUPFAM" id="SSF51556">
    <property type="entry name" value="Metallo-dependent hydrolases"/>
    <property type="match status" value="1"/>
</dbReference>
<dbReference type="KEGG" id="sfh:SFHH103_06659"/>
<feature type="domain" description="Amidohydrolase-related" evidence="3">
    <location>
        <begin position="53"/>
        <end position="430"/>
    </location>
</feature>
<dbReference type="InterPro" id="IPR032466">
    <property type="entry name" value="Metal_Hydrolase"/>
</dbReference>
<evidence type="ECO:0000313" key="5">
    <source>
        <dbReference type="Proteomes" id="UP000007735"/>
    </source>
</evidence>
<evidence type="ECO:0000313" key="4">
    <source>
        <dbReference type="EMBL" id="CCF01117.1"/>
    </source>
</evidence>
<dbReference type="InterPro" id="IPR006680">
    <property type="entry name" value="Amidohydro-rel"/>
</dbReference>
<name>G9AJ85_SINF1</name>
<dbReference type="AlphaFoldDB" id="G9AJ85"/>
<sequence length="495" mass="53818">MLVIHGGTIIAFDGTEHRRLTDGVVVVNGDRIEHVGKSWSGKVTGEIDARRQIVIPGQISTHAHISAQETSRYMGDRRMRRFLRNGFLHFMPDRRNGTPNTYGTVDARASLRFGFAALVRGGVTSVVAYGHDGSDDSALMRDVAAEMGIRLYWAPIITGGRYWLEDDGRVTTERDERAGLRELDVAADFITRHGGSDSGRLQGLIAVDEFYLSTPALRKRAKTVADQLGVPFTMHFLEQHREFFETMSTTGLTPIQLLESEGVLGPQTILAHCLYVASHSLVAYPVADDIGILGRHGTTVAHSPAAFAQSGMALEGFDRYRNAGINVAMATDAYPLDMFAEMATATVMGKAVARNHEAAAAGDVFAASNLAGAKALGRSDIGRIAAGAKADLVVVDPNALGFGPAPDPINILVRHGSADRVSLVMVDGRVLVENGRLRVCDEDEVIDAVMRPQQALETAYERYNTEGKTLFQQFTPALKEWEEPRTVGRLGAEFR</sequence>
<dbReference type="Proteomes" id="UP000007735">
    <property type="component" value="Plasmid pSfHH103e"/>
</dbReference>
<dbReference type="Pfam" id="PF01979">
    <property type="entry name" value="Amidohydro_1"/>
    <property type="match status" value="1"/>
</dbReference>
<dbReference type="InterPro" id="IPR050287">
    <property type="entry name" value="MTA/SAH_deaminase"/>
</dbReference>
<dbReference type="PANTHER" id="PTHR43794">
    <property type="entry name" value="AMINOHYDROLASE SSNA-RELATED"/>
    <property type="match status" value="1"/>
</dbReference>
<accession>G9AJ85</accession>
<comment type="similarity">
    <text evidence="1">Belongs to the metallo-dependent hydrolases superfamily. ATZ/TRZ family.</text>
</comment>
<dbReference type="PANTHER" id="PTHR43794:SF11">
    <property type="entry name" value="AMIDOHYDROLASE-RELATED DOMAIN-CONTAINING PROTEIN"/>
    <property type="match status" value="1"/>
</dbReference>
<organism evidence="4 5">
    <name type="scientific">Sinorhizobium fredii (strain HH103)</name>
    <dbReference type="NCBI Taxonomy" id="1117943"/>
    <lineage>
        <taxon>Bacteria</taxon>
        <taxon>Pseudomonadati</taxon>
        <taxon>Pseudomonadota</taxon>
        <taxon>Alphaproteobacteria</taxon>
        <taxon>Hyphomicrobiales</taxon>
        <taxon>Rhizobiaceae</taxon>
        <taxon>Sinorhizobium/Ensifer group</taxon>
        <taxon>Sinorhizobium</taxon>
    </lineage>
</organism>
<dbReference type="Gene3D" id="3.20.20.140">
    <property type="entry name" value="Metal-dependent hydrolases"/>
    <property type="match status" value="1"/>
</dbReference>
<dbReference type="HOGENOM" id="CLU_012358_2_4_5"/>
<dbReference type="RefSeq" id="WP_014332747.1">
    <property type="nucleotide sequence ID" value="NC_016815.1"/>
</dbReference>
<evidence type="ECO:0000259" key="3">
    <source>
        <dbReference type="Pfam" id="PF01979"/>
    </source>
</evidence>
<dbReference type="GO" id="GO:0016810">
    <property type="term" value="F:hydrolase activity, acting on carbon-nitrogen (but not peptide) bonds"/>
    <property type="evidence" value="ECO:0007669"/>
    <property type="project" value="InterPro"/>
</dbReference>
<geneLocation type="plasmid" evidence="4 5">
    <name>pSfHH103e</name>
</geneLocation>
<protein>
    <submittedName>
        <fullName evidence="4">Hydrolase</fullName>
    </submittedName>
</protein>
<dbReference type="EMBL" id="HE616899">
    <property type="protein sequence ID" value="CCF01117.1"/>
    <property type="molecule type" value="Genomic_DNA"/>
</dbReference>
<dbReference type="PATRIC" id="fig|380.5.peg.6197"/>
<dbReference type="SUPFAM" id="SSF51338">
    <property type="entry name" value="Composite domain of metallo-dependent hydrolases"/>
    <property type="match status" value="1"/>
</dbReference>
<keyword evidence="2 4" id="KW-0378">Hydrolase</keyword>
<keyword evidence="4" id="KW-0614">Plasmid</keyword>
<dbReference type="InterPro" id="IPR011059">
    <property type="entry name" value="Metal-dep_hydrolase_composite"/>
</dbReference>
<proteinExistence type="inferred from homology"/>
<reference evidence="4 5" key="1">
    <citation type="journal article" date="2012" name="J. Bacteriol.">
        <title>Genome sequence of the soybean symbiont Sinorhizobium fredii HH103.</title>
        <authorList>
            <person name="Weidner S."/>
            <person name="Becker A."/>
            <person name="Bonilla I."/>
            <person name="Jaenicke S."/>
            <person name="Lloret J."/>
            <person name="Margaret I."/>
            <person name="Puhler A."/>
            <person name="Ruiz-Sainz J.E."/>
            <person name="Schneiker-Bekel S."/>
            <person name="Szczepanowski R."/>
            <person name="Vinardell J.M."/>
            <person name="Zehner S."/>
            <person name="Gottfert M."/>
        </authorList>
    </citation>
    <scope>NUCLEOTIDE SEQUENCE [LARGE SCALE GENOMIC DNA]</scope>
    <source>
        <strain evidence="4 5">HH103</strain>
        <plasmid evidence="5">pSfHH103e</plasmid>
    </source>
</reference>
<evidence type="ECO:0000256" key="2">
    <source>
        <dbReference type="ARBA" id="ARBA00022801"/>
    </source>
</evidence>
<evidence type="ECO:0000256" key="1">
    <source>
        <dbReference type="ARBA" id="ARBA00006745"/>
    </source>
</evidence>